<accession>A0A017T006</accession>
<sequence>MLFSGYLTATEVLVNDLGRMRARLRVPNRELLGALAGLVESWIKTQVGGATELSRMLTALLGGDAGASPIHALAVVFDGKRAWVRAAP</sequence>
<gene>
    <name evidence="1" type="ORF">CAP_6751</name>
</gene>
<organism evidence="1 2">
    <name type="scientific">Chondromyces apiculatus DSM 436</name>
    <dbReference type="NCBI Taxonomy" id="1192034"/>
    <lineage>
        <taxon>Bacteria</taxon>
        <taxon>Pseudomonadati</taxon>
        <taxon>Myxococcota</taxon>
        <taxon>Polyangia</taxon>
        <taxon>Polyangiales</taxon>
        <taxon>Polyangiaceae</taxon>
        <taxon>Chondromyces</taxon>
    </lineage>
</organism>
<dbReference type="Proteomes" id="UP000019678">
    <property type="component" value="Unassembled WGS sequence"/>
</dbReference>
<comment type="caution">
    <text evidence="1">The sequence shown here is derived from an EMBL/GenBank/DDBJ whole genome shotgun (WGS) entry which is preliminary data.</text>
</comment>
<dbReference type="EMBL" id="ASRX01000059">
    <property type="protein sequence ID" value="EYF02544.1"/>
    <property type="molecule type" value="Genomic_DNA"/>
</dbReference>
<reference evidence="1 2" key="1">
    <citation type="submission" date="2013-05" db="EMBL/GenBank/DDBJ databases">
        <title>Genome assembly of Chondromyces apiculatus DSM 436.</title>
        <authorList>
            <person name="Sharma G."/>
            <person name="Khatri I."/>
            <person name="Kaur C."/>
            <person name="Mayilraj S."/>
            <person name="Subramanian S."/>
        </authorList>
    </citation>
    <scope>NUCLEOTIDE SEQUENCE [LARGE SCALE GENOMIC DNA]</scope>
    <source>
        <strain evidence="1 2">DSM 436</strain>
    </source>
</reference>
<proteinExistence type="predicted"/>
<evidence type="ECO:0000313" key="2">
    <source>
        <dbReference type="Proteomes" id="UP000019678"/>
    </source>
</evidence>
<keyword evidence="2" id="KW-1185">Reference proteome</keyword>
<name>A0A017T006_9BACT</name>
<evidence type="ECO:0000313" key="1">
    <source>
        <dbReference type="EMBL" id="EYF02544.1"/>
    </source>
</evidence>
<dbReference type="RefSeq" id="WP_044247349.1">
    <property type="nucleotide sequence ID" value="NZ_ASRX01000059.1"/>
</dbReference>
<dbReference type="AlphaFoldDB" id="A0A017T006"/>
<protein>
    <submittedName>
        <fullName evidence="1">Uncharacterized protein</fullName>
    </submittedName>
</protein>